<dbReference type="EMBL" id="JBHSBC010000021">
    <property type="protein sequence ID" value="MFC3982777.1"/>
    <property type="molecule type" value="Genomic_DNA"/>
</dbReference>
<evidence type="ECO:0000313" key="1">
    <source>
        <dbReference type="EMBL" id="MFC3982777.1"/>
    </source>
</evidence>
<dbReference type="RefSeq" id="WP_386191327.1">
    <property type="nucleotide sequence ID" value="NZ_JBHSBC010000021.1"/>
</dbReference>
<accession>A0ABV8F638</accession>
<organism evidence="1 2">
    <name type="scientific">Streptosporangium jomthongense</name>
    <dbReference type="NCBI Taxonomy" id="1193683"/>
    <lineage>
        <taxon>Bacteria</taxon>
        <taxon>Bacillati</taxon>
        <taxon>Actinomycetota</taxon>
        <taxon>Actinomycetes</taxon>
        <taxon>Streptosporangiales</taxon>
        <taxon>Streptosporangiaceae</taxon>
        <taxon>Streptosporangium</taxon>
    </lineage>
</organism>
<protein>
    <submittedName>
        <fullName evidence="1">Uncharacterized protein</fullName>
    </submittedName>
</protein>
<gene>
    <name evidence="1" type="ORF">ACFOYY_21735</name>
</gene>
<name>A0ABV8F638_9ACTN</name>
<keyword evidence="2" id="KW-1185">Reference proteome</keyword>
<sequence length="111" mass="11844">MSTVFTEGLDHDMDLWALGFGATWVQGMDAAAITAKFSLDPSTRTPCRLSEILDRNIDDGSVWVAEVGDWLCVVPGTYAVTVGPRAASPPGTVPVLLAACRLRLPLKVGQE</sequence>
<comment type="caution">
    <text evidence="1">The sequence shown here is derived from an EMBL/GenBank/DDBJ whole genome shotgun (WGS) entry which is preliminary data.</text>
</comment>
<proteinExistence type="predicted"/>
<reference evidence="2" key="1">
    <citation type="journal article" date="2019" name="Int. J. Syst. Evol. Microbiol.">
        <title>The Global Catalogue of Microorganisms (GCM) 10K type strain sequencing project: providing services to taxonomists for standard genome sequencing and annotation.</title>
        <authorList>
            <consortium name="The Broad Institute Genomics Platform"/>
            <consortium name="The Broad Institute Genome Sequencing Center for Infectious Disease"/>
            <person name="Wu L."/>
            <person name="Ma J."/>
        </authorList>
    </citation>
    <scope>NUCLEOTIDE SEQUENCE [LARGE SCALE GENOMIC DNA]</scope>
    <source>
        <strain evidence="2">TBRC 7912</strain>
    </source>
</reference>
<evidence type="ECO:0000313" key="2">
    <source>
        <dbReference type="Proteomes" id="UP001595698"/>
    </source>
</evidence>
<dbReference type="Proteomes" id="UP001595698">
    <property type="component" value="Unassembled WGS sequence"/>
</dbReference>